<dbReference type="RefSeq" id="XP_007316599.1">
    <property type="nucleotide sequence ID" value="XM_007316537.1"/>
</dbReference>
<dbReference type="AlphaFoldDB" id="F8NSB7"/>
<evidence type="ECO:0000313" key="1">
    <source>
        <dbReference type="EMBL" id="EGO26426.1"/>
    </source>
</evidence>
<organism>
    <name type="scientific">Serpula lacrymans var. lacrymans (strain S7.9)</name>
    <name type="common">Dry rot fungus</name>
    <dbReference type="NCBI Taxonomy" id="578457"/>
    <lineage>
        <taxon>Eukaryota</taxon>
        <taxon>Fungi</taxon>
        <taxon>Dikarya</taxon>
        <taxon>Basidiomycota</taxon>
        <taxon>Agaricomycotina</taxon>
        <taxon>Agaricomycetes</taxon>
        <taxon>Agaricomycetidae</taxon>
        <taxon>Boletales</taxon>
        <taxon>Coniophorineae</taxon>
        <taxon>Serpulaceae</taxon>
        <taxon>Serpula</taxon>
    </lineage>
</organism>
<dbReference type="Proteomes" id="UP000008064">
    <property type="component" value="Unassembled WGS sequence"/>
</dbReference>
<dbReference type="OrthoDB" id="2596179at2759"/>
<dbReference type="EMBL" id="GL945432">
    <property type="protein sequence ID" value="EGO26426.1"/>
    <property type="molecule type" value="Genomic_DNA"/>
</dbReference>
<name>F8NSB7_SERL9</name>
<dbReference type="KEGG" id="sla:SERLADRAFT_368001"/>
<gene>
    <name evidence="1" type="ORF">SERLADRAFT_368001</name>
</gene>
<proteinExistence type="predicted"/>
<reference evidence="1" key="1">
    <citation type="submission" date="2011-04" db="EMBL/GenBank/DDBJ databases">
        <title>Evolution of plant cell wall degrading machinery underlies the functional diversity of forest fungi.</title>
        <authorList>
            <consortium name="US DOE Joint Genome Institute (JGI-PGF)"/>
            <person name="Eastwood D.C."/>
            <person name="Floudas D."/>
            <person name="Binder M."/>
            <person name="Majcherczyk A."/>
            <person name="Schneider P."/>
            <person name="Aerts A."/>
            <person name="Asiegbu F.O."/>
            <person name="Baker S.E."/>
            <person name="Barry K."/>
            <person name="Bendiksby M."/>
            <person name="Blumentritt M."/>
            <person name="Coutinho P.M."/>
            <person name="Cullen D."/>
            <person name="Cullen D."/>
            <person name="Gathman A."/>
            <person name="Goodell B."/>
            <person name="Henrissat B."/>
            <person name="Ihrmark K."/>
            <person name="Kauserud H."/>
            <person name="Kohler A."/>
            <person name="LaButti K."/>
            <person name="Lapidus A."/>
            <person name="Lavin J.L."/>
            <person name="Lee Y.-H."/>
            <person name="Lindquist E."/>
            <person name="Lilly W."/>
            <person name="Lucas S."/>
            <person name="Morin E."/>
            <person name="Murat C."/>
            <person name="Oguiza J.A."/>
            <person name="Park J."/>
            <person name="Pisabarro A.G."/>
            <person name="Riley R."/>
            <person name="Rosling A."/>
            <person name="Salamov A."/>
            <person name="Schmidt O."/>
            <person name="Schmutz J."/>
            <person name="Skrede I."/>
            <person name="Stenlid J."/>
            <person name="Wiebenga A."/>
            <person name="Xie X."/>
            <person name="Kues U."/>
            <person name="Hibbett D.S."/>
            <person name="Hoffmeister D."/>
            <person name="Hogberg N."/>
            <person name="Martin F."/>
            <person name="Grigoriev I.V."/>
            <person name="Watkinson S.C."/>
        </authorList>
    </citation>
    <scope>NUCLEOTIDE SEQUENCE</scope>
    <source>
        <strain evidence="1">S7.9</strain>
    </source>
</reference>
<dbReference type="HOGENOM" id="CLU_119662_0_0_1"/>
<dbReference type="GeneID" id="18810231"/>
<protein>
    <submittedName>
        <fullName evidence="1">Uncharacterized protein</fullName>
    </submittedName>
</protein>
<accession>F8NSB7</accession>
<sequence length="125" mass="14313">MSVPRYLPHLIYSTALTSVSIHLLWHRKQQEEDNARISAQVSILESLVSQLQSGRPVKDEEIDRLRKLAQVHDDERTGVNPAAAGSIGWKDVIWGRKSSPSQKSSDDEWERKDLEKIRQEIEAEI</sequence>